<keyword evidence="1" id="KW-0472">Membrane</keyword>
<dbReference type="Proteomes" id="UP000321822">
    <property type="component" value="Unassembled WGS sequence"/>
</dbReference>
<gene>
    <name evidence="2" type="ORF">ESZ36_02370</name>
</gene>
<evidence type="ECO:0000256" key="1">
    <source>
        <dbReference type="SAM" id="Phobius"/>
    </source>
</evidence>
<feature type="transmembrane region" description="Helical" evidence="1">
    <location>
        <begin position="88"/>
        <end position="110"/>
    </location>
</feature>
<dbReference type="EMBL" id="VOLT01000001">
    <property type="protein sequence ID" value="TWX72095.1"/>
    <property type="molecule type" value="Genomic_DNA"/>
</dbReference>
<proteinExistence type="predicted"/>
<feature type="transmembrane region" description="Helical" evidence="1">
    <location>
        <begin position="20"/>
        <end position="44"/>
    </location>
</feature>
<keyword evidence="1" id="KW-1133">Transmembrane helix</keyword>
<dbReference type="AlphaFoldDB" id="A0A5C6QSK3"/>
<keyword evidence="3" id="KW-1185">Reference proteome</keyword>
<keyword evidence="1" id="KW-0812">Transmembrane</keyword>
<name>A0A5C6QSK3_9GAMM</name>
<accession>A0A5C6QSK3</accession>
<organism evidence="2 3">
    <name type="scientific">Colwellia demingiae</name>
    <dbReference type="NCBI Taxonomy" id="89401"/>
    <lineage>
        <taxon>Bacteria</taxon>
        <taxon>Pseudomonadati</taxon>
        <taxon>Pseudomonadota</taxon>
        <taxon>Gammaproteobacteria</taxon>
        <taxon>Alteromonadales</taxon>
        <taxon>Colwelliaceae</taxon>
        <taxon>Colwellia</taxon>
    </lineage>
</organism>
<dbReference type="RefSeq" id="WP_146782996.1">
    <property type="nucleotide sequence ID" value="NZ_VOLT01000001.1"/>
</dbReference>
<evidence type="ECO:0000313" key="2">
    <source>
        <dbReference type="EMBL" id="TWX72095.1"/>
    </source>
</evidence>
<protein>
    <submittedName>
        <fullName evidence="2">Uncharacterized protein</fullName>
    </submittedName>
</protein>
<dbReference type="OrthoDB" id="6228231at2"/>
<comment type="caution">
    <text evidence="2">The sequence shown here is derived from an EMBL/GenBank/DDBJ whole genome shotgun (WGS) entry which is preliminary data.</text>
</comment>
<reference evidence="2 3" key="1">
    <citation type="submission" date="2019-07" db="EMBL/GenBank/DDBJ databases">
        <title>Genomes of sea-ice associated Colwellia species.</title>
        <authorList>
            <person name="Bowman J.P."/>
        </authorList>
    </citation>
    <scope>NUCLEOTIDE SEQUENCE [LARGE SCALE GENOMIC DNA]</scope>
    <source>
        <strain evidence="2 3">ACAM 459</strain>
    </source>
</reference>
<sequence>MTNSKVMVSARMIKTILKSIVLTIITIVLIAKFFLASFLGLFGYSAVALGDLQKLTTSKQIVDRMKTRHQAKKVNATKKFYKRAGKKVSATAVSAATLGTVAVVGTLTYLEVSQYCEEQKELIDDENILFSTNESFDNEACLKRAKNDSVAITTEAIEAIKVGVVNTATPIIDGANDLLEPSRKELIKFFEYIDDTIN</sequence>
<evidence type="ECO:0000313" key="3">
    <source>
        <dbReference type="Proteomes" id="UP000321822"/>
    </source>
</evidence>